<comment type="caution">
    <text evidence="10">The sequence shown here is derived from an EMBL/GenBank/DDBJ whole genome shotgun (WGS) entry which is preliminary data.</text>
</comment>
<reference evidence="10 11" key="1">
    <citation type="journal article" date="2023" name="BMC Biotechnol.">
        <title>Vitis rotundifolia cv Carlos genome sequencing.</title>
        <authorList>
            <person name="Huff M."/>
            <person name="Hulse-Kemp A."/>
            <person name="Scheffler B."/>
            <person name="Youngblood R."/>
            <person name="Simpson S."/>
            <person name="Babiker E."/>
            <person name="Staton M."/>
        </authorList>
    </citation>
    <scope>NUCLEOTIDE SEQUENCE [LARGE SCALE GENOMIC DNA]</scope>
    <source>
        <tissue evidence="10">Leaf</tissue>
    </source>
</reference>
<evidence type="ECO:0000256" key="1">
    <source>
        <dbReference type="ARBA" id="ARBA00022614"/>
    </source>
</evidence>
<evidence type="ECO:0000259" key="9">
    <source>
        <dbReference type="Pfam" id="PF25019"/>
    </source>
</evidence>
<dbReference type="SMART" id="SM00369">
    <property type="entry name" value="LRR_TYP"/>
    <property type="match status" value="2"/>
</dbReference>
<dbReference type="GO" id="GO:0051707">
    <property type="term" value="P:response to other organism"/>
    <property type="evidence" value="ECO:0007669"/>
    <property type="project" value="UniProtKB-ARBA"/>
</dbReference>
<keyword evidence="2" id="KW-0677">Repeat</keyword>
<feature type="domain" description="Disease resistance N-terminal" evidence="7">
    <location>
        <begin position="9"/>
        <end position="102"/>
    </location>
</feature>
<dbReference type="Pfam" id="PF18052">
    <property type="entry name" value="Rx_N"/>
    <property type="match status" value="1"/>
</dbReference>
<name>A0AA39DIH6_VITRO</name>
<organism evidence="10 11">
    <name type="scientific">Vitis rotundifolia</name>
    <name type="common">Muscadine grape</name>
    <dbReference type="NCBI Taxonomy" id="103349"/>
    <lineage>
        <taxon>Eukaryota</taxon>
        <taxon>Viridiplantae</taxon>
        <taxon>Streptophyta</taxon>
        <taxon>Embryophyta</taxon>
        <taxon>Tracheophyta</taxon>
        <taxon>Spermatophyta</taxon>
        <taxon>Magnoliopsida</taxon>
        <taxon>eudicotyledons</taxon>
        <taxon>Gunneridae</taxon>
        <taxon>Pentapetalae</taxon>
        <taxon>rosids</taxon>
        <taxon>Vitales</taxon>
        <taxon>Vitaceae</taxon>
        <taxon>Viteae</taxon>
        <taxon>Vitis</taxon>
    </lineage>
</organism>
<dbReference type="Pfam" id="PF00931">
    <property type="entry name" value="NB-ARC"/>
    <property type="match status" value="1"/>
</dbReference>
<accession>A0AA39DIH6</accession>
<evidence type="ECO:0000259" key="7">
    <source>
        <dbReference type="Pfam" id="PF18052"/>
    </source>
</evidence>
<dbReference type="EMBL" id="JARBHA010000013">
    <property type="protein sequence ID" value="KAJ9685239.1"/>
    <property type="molecule type" value="Genomic_DNA"/>
</dbReference>
<keyword evidence="5" id="KW-0067">ATP-binding</keyword>
<dbReference type="InterPro" id="IPR001611">
    <property type="entry name" value="Leu-rich_rpt"/>
</dbReference>
<dbReference type="Pfam" id="PF23559">
    <property type="entry name" value="WHD_DRP"/>
    <property type="match status" value="1"/>
</dbReference>
<evidence type="ECO:0000256" key="4">
    <source>
        <dbReference type="ARBA" id="ARBA00022821"/>
    </source>
</evidence>
<evidence type="ECO:0000256" key="3">
    <source>
        <dbReference type="ARBA" id="ARBA00022741"/>
    </source>
</evidence>
<dbReference type="SUPFAM" id="SSF52540">
    <property type="entry name" value="P-loop containing nucleoside triphosphate hydrolases"/>
    <property type="match status" value="1"/>
</dbReference>
<dbReference type="Proteomes" id="UP001168098">
    <property type="component" value="Unassembled WGS sequence"/>
</dbReference>
<evidence type="ECO:0000313" key="10">
    <source>
        <dbReference type="EMBL" id="KAJ9685239.1"/>
    </source>
</evidence>
<dbReference type="Gene3D" id="3.40.50.300">
    <property type="entry name" value="P-loop containing nucleotide triphosphate hydrolases"/>
    <property type="match status" value="1"/>
</dbReference>
<dbReference type="InterPro" id="IPR038005">
    <property type="entry name" value="RX-like_CC"/>
</dbReference>
<dbReference type="FunFam" id="3.40.50.300:FF:001091">
    <property type="entry name" value="Probable disease resistance protein At1g61300"/>
    <property type="match status" value="1"/>
</dbReference>
<dbReference type="InterPro" id="IPR042197">
    <property type="entry name" value="Apaf_helical"/>
</dbReference>
<keyword evidence="1" id="KW-0433">Leucine-rich repeat</keyword>
<dbReference type="SUPFAM" id="SSF52058">
    <property type="entry name" value="L domain-like"/>
    <property type="match status" value="2"/>
</dbReference>
<dbReference type="InterPro" id="IPR032675">
    <property type="entry name" value="LRR_dom_sf"/>
</dbReference>
<dbReference type="Gene3D" id="1.10.10.10">
    <property type="entry name" value="Winged helix-like DNA-binding domain superfamily/Winged helix DNA-binding domain"/>
    <property type="match status" value="1"/>
</dbReference>
<dbReference type="SUPFAM" id="SSF52047">
    <property type="entry name" value="RNI-like"/>
    <property type="match status" value="1"/>
</dbReference>
<dbReference type="InterPro" id="IPR003591">
    <property type="entry name" value="Leu-rich_rpt_typical-subtyp"/>
</dbReference>
<keyword evidence="3" id="KW-0547">Nucleotide-binding</keyword>
<dbReference type="InterPro" id="IPR041118">
    <property type="entry name" value="Rx_N"/>
</dbReference>
<evidence type="ECO:0008006" key="12">
    <source>
        <dbReference type="Google" id="ProtNLM"/>
    </source>
</evidence>
<proteinExistence type="predicted"/>
<dbReference type="PANTHER" id="PTHR36766">
    <property type="entry name" value="PLANT BROAD-SPECTRUM MILDEW RESISTANCE PROTEIN RPW8"/>
    <property type="match status" value="1"/>
</dbReference>
<dbReference type="Gene3D" id="3.80.10.10">
    <property type="entry name" value="Ribonuclease Inhibitor"/>
    <property type="match status" value="4"/>
</dbReference>
<dbReference type="GO" id="GO:0005524">
    <property type="term" value="F:ATP binding"/>
    <property type="evidence" value="ECO:0007669"/>
    <property type="project" value="UniProtKB-KW"/>
</dbReference>
<dbReference type="CDD" id="cd14798">
    <property type="entry name" value="RX-CC_like"/>
    <property type="match status" value="1"/>
</dbReference>
<feature type="domain" description="NB-ARC" evidence="6">
    <location>
        <begin position="200"/>
        <end position="357"/>
    </location>
</feature>
<evidence type="ECO:0000256" key="5">
    <source>
        <dbReference type="ARBA" id="ARBA00022840"/>
    </source>
</evidence>
<dbReference type="InterPro" id="IPR027417">
    <property type="entry name" value="P-loop_NTPase"/>
</dbReference>
<dbReference type="InterPro" id="IPR036388">
    <property type="entry name" value="WH-like_DNA-bd_sf"/>
</dbReference>
<keyword evidence="4" id="KW-0611">Plant defense</keyword>
<gene>
    <name evidence="10" type="ORF">PVL29_017316</name>
</gene>
<dbReference type="InterPro" id="IPR002182">
    <property type="entry name" value="NB-ARC"/>
</dbReference>
<feature type="domain" description="R13L1/DRL21-like LRR repeat region" evidence="9">
    <location>
        <begin position="703"/>
        <end position="830"/>
    </location>
</feature>
<dbReference type="Gene3D" id="1.10.8.430">
    <property type="entry name" value="Helical domain of apoptotic protease-activating factors"/>
    <property type="match status" value="1"/>
</dbReference>
<dbReference type="FunFam" id="1.10.10.10:FF:000322">
    <property type="entry name" value="Probable disease resistance protein At1g63360"/>
    <property type="match status" value="1"/>
</dbReference>
<dbReference type="Pfam" id="PF13855">
    <property type="entry name" value="LRR_8"/>
    <property type="match status" value="1"/>
</dbReference>
<dbReference type="PANTHER" id="PTHR36766:SF51">
    <property type="entry name" value="DISEASE RESISTANCE RPP13-LIKE PROTEIN 1"/>
    <property type="match status" value="1"/>
</dbReference>
<protein>
    <recommendedName>
        <fullName evidence="12">Disease resistance RPP13-like protein 1</fullName>
    </recommendedName>
</protein>
<dbReference type="GO" id="GO:0006952">
    <property type="term" value="P:defense response"/>
    <property type="evidence" value="ECO:0007669"/>
    <property type="project" value="UniProtKB-KW"/>
</dbReference>
<evidence type="ECO:0000259" key="6">
    <source>
        <dbReference type="Pfam" id="PF00931"/>
    </source>
</evidence>
<dbReference type="InterPro" id="IPR058922">
    <property type="entry name" value="WHD_DRP"/>
</dbReference>
<feature type="domain" description="Disease resistance protein winged helix" evidence="8">
    <location>
        <begin position="441"/>
        <end position="508"/>
    </location>
</feature>
<evidence type="ECO:0000256" key="2">
    <source>
        <dbReference type="ARBA" id="ARBA00022737"/>
    </source>
</evidence>
<keyword evidence="11" id="KW-1185">Reference proteome</keyword>
<evidence type="ECO:0000259" key="8">
    <source>
        <dbReference type="Pfam" id="PF23559"/>
    </source>
</evidence>
<dbReference type="InterPro" id="IPR056789">
    <property type="entry name" value="LRR_R13L1-DRL21"/>
</dbReference>
<dbReference type="GO" id="GO:0043531">
    <property type="term" value="F:ADP binding"/>
    <property type="evidence" value="ECO:0007669"/>
    <property type="project" value="InterPro"/>
</dbReference>
<dbReference type="Gene3D" id="1.20.5.4130">
    <property type="match status" value="1"/>
</dbReference>
<dbReference type="PRINTS" id="PR00364">
    <property type="entry name" value="DISEASERSIST"/>
</dbReference>
<sequence>MEVVGEALLSAAVGLLFDKLASSDLLDFARQQWVYSDLKKWEIELSDIREQLNDAEEKQITKLSVKVWVGNMRDLAYDMEDILDEFIYESLRRKLEAEEADHQGRSSKVRKLFSNCLATFNPTAVMRYINIRVKVREITRRLQDISAQRAELSLEKVVGITKSARERPITTSLVYEPWVYGRNGDKKIILDMILRDEPTEANVSVVSIVAMGGMGKTTLARLVYDDAETTKHFDLKAWVCVSDKFDAVRITNTVLNSVTSESSDAQDFDQIQDKLRGALKERRFLIVFDDWWNEKYSQWDSLRSPFLEGAEGSKILVTSRSKNVAIMMGGDKNMYELKQLSDDDCWLVFQKHAFEHTNISVRGSLASIGRRIVQKCGGLPLAAKTLGGLLRAEIREDEWKRVLNSKVWDIPGKECDIIPALRLSYNHLPSHLKRCFAYCAIFPTDYEFEQKELILLWMAEGLIQQSKDNMMEDLGGDYFHELLSRSFFQPSSSNESRFVMHDLVNDLAQFVAGETCLHLNDKLEIDLQCPISKSIHHSSFIRRNYDIFKKFERFHKVGHLRTFIALPINPLSDFNFLSNKVIEELIPKLGHLRVLSLSGYRITEIPNSFAGLKHLRYLNLSHTDIKCLPDSIGDLYNLQTLILAECKYLSKLPNSIGNLINLRHLDVSASPSRLEVMPSQIGKLKDLQILSNFIVGRDNDLKIKELKDMSNLRGKLCISKLENVVNIQDARDAGLKSKHKLESLMMKWSHALDDLGNGGNEMDVLDSLQPHQNLNKLEIESYGGPEFPRWLTAISISKMVDLSIVGCRNCTSLPCLGWLPLLKRLRISGMDGVKAVGAEFYGQSYLPNNCFRSLESLVFEYMSIWKHWEHWSSSTESLFPCLRQLIIQYCPKLNKKLPTYLPSLTNLYISNCPKLELPLLRLPSLGKLEVNSCNEVVLRSGIDLTSLMELTVFRIFGLIKLREEFVQFLGGLRVLNILACKELKYLWEHGYGLETLHHLQQLTVTDCHQLVSLGEGEEQGLPCNLQSLKICNCNKLERIPNGWQSLTCLGKLYIFDCPRLVSFPEVGFPPMLRHLTIQNCEGLKCLPEGMMVKVRNNSNSSSSLCLLEFLLIRICPSLVCFPNGQLPTTLKQLIISHCKNLKSFPQEMMQCNSIANNSTMDMCALEYLMVEMCPSLIGFPRGALPTTLKELYIHDCEKLESLPEGLMHHHSNSATTIGGLQVLGIHGCSSLTSFPRGKFPSTLRQLEIWDCAQLESISEDMFHSTNNSLQSLCIRWYPNLKTLPNCLYNLRQLQIGKCEHLELLLHQMQNLTCLTTLEISNCENVKTPLYQWGLTTLTSLKYLHIGGIFPDATSFSDDHHLFLLPTTLISLSISNFQNLESLASLSLQNLASLEQLWICGCPKLLSILPREERFPDTLSKLDIQSCPLLKQRFSKEEGEDWPKVAHIPCVEIDFKSIFLH</sequence>
<dbReference type="Pfam" id="PF25019">
    <property type="entry name" value="LRR_R13L1-DRL21"/>
    <property type="match status" value="1"/>
</dbReference>
<evidence type="ECO:0000313" key="11">
    <source>
        <dbReference type="Proteomes" id="UP001168098"/>
    </source>
</evidence>